<keyword evidence="6" id="KW-0804">Transcription</keyword>
<keyword evidence="11" id="KW-1185">Reference proteome</keyword>
<dbReference type="GO" id="GO:0008270">
    <property type="term" value="F:zinc ion binding"/>
    <property type="evidence" value="ECO:0007669"/>
    <property type="project" value="UniProtKB-KW"/>
</dbReference>
<dbReference type="OMA" id="KCAVELF"/>
<dbReference type="InterPro" id="IPR012337">
    <property type="entry name" value="RNaseH-like_sf"/>
</dbReference>
<dbReference type="EMBL" id="LNIX01000005">
    <property type="protein sequence ID" value="OXA53594.1"/>
    <property type="molecule type" value="Genomic_DNA"/>
</dbReference>
<dbReference type="STRING" id="158441.A0A226E957"/>
<evidence type="ECO:0000256" key="7">
    <source>
        <dbReference type="ARBA" id="ARBA00023242"/>
    </source>
</evidence>
<keyword evidence="5" id="KW-0805">Transcription regulation</keyword>
<dbReference type="Proteomes" id="UP000198287">
    <property type="component" value="Unassembled WGS sequence"/>
</dbReference>
<comment type="caution">
    <text evidence="10">The sequence shown here is derived from an EMBL/GenBank/DDBJ whole genome shotgun (WGS) entry which is preliminary data.</text>
</comment>
<evidence type="ECO:0000256" key="6">
    <source>
        <dbReference type="ARBA" id="ARBA00023163"/>
    </source>
</evidence>
<dbReference type="PANTHER" id="PTHR46481">
    <property type="entry name" value="ZINC FINGER BED DOMAIN-CONTAINING PROTEIN 4"/>
    <property type="match status" value="1"/>
</dbReference>
<organism evidence="10 11">
    <name type="scientific">Folsomia candida</name>
    <name type="common">Springtail</name>
    <dbReference type="NCBI Taxonomy" id="158441"/>
    <lineage>
        <taxon>Eukaryota</taxon>
        <taxon>Metazoa</taxon>
        <taxon>Ecdysozoa</taxon>
        <taxon>Arthropoda</taxon>
        <taxon>Hexapoda</taxon>
        <taxon>Collembola</taxon>
        <taxon>Entomobryomorpha</taxon>
        <taxon>Isotomoidea</taxon>
        <taxon>Isotomidae</taxon>
        <taxon>Proisotominae</taxon>
        <taxon>Folsomia</taxon>
    </lineage>
</organism>
<comment type="subcellular location">
    <subcellularLocation>
        <location evidence="1">Nucleus</location>
    </subcellularLocation>
</comment>
<dbReference type="GO" id="GO:0005634">
    <property type="term" value="C:nucleus"/>
    <property type="evidence" value="ECO:0007669"/>
    <property type="project" value="UniProtKB-SubCell"/>
</dbReference>
<keyword evidence="7" id="KW-0539">Nucleus</keyword>
<dbReference type="InterPro" id="IPR003656">
    <property type="entry name" value="Znf_BED"/>
</dbReference>
<evidence type="ECO:0000256" key="3">
    <source>
        <dbReference type="ARBA" id="ARBA00022771"/>
    </source>
</evidence>
<evidence type="ECO:0000256" key="1">
    <source>
        <dbReference type="ARBA" id="ARBA00004123"/>
    </source>
</evidence>
<gene>
    <name evidence="10" type="ORF">Fcan01_11593</name>
</gene>
<keyword evidence="2" id="KW-0479">Metal-binding</keyword>
<dbReference type="InterPro" id="IPR036236">
    <property type="entry name" value="Znf_C2H2_sf"/>
</dbReference>
<dbReference type="PANTHER" id="PTHR46481:SF10">
    <property type="entry name" value="ZINC FINGER BED DOMAIN-CONTAINING PROTEIN 39"/>
    <property type="match status" value="1"/>
</dbReference>
<evidence type="ECO:0000313" key="10">
    <source>
        <dbReference type="EMBL" id="OXA53594.1"/>
    </source>
</evidence>
<protein>
    <submittedName>
        <fullName evidence="10">Zinc finger BED domain-containing protein 1</fullName>
    </submittedName>
</protein>
<dbReference type="GO" id="GO:0003677">
    <property type="term" value="F:DNA binding"/>
    <property type="evidence" value="ECO:0007669"/>
    <property type="project" value="InterPro"/>
</dbReference>
<dbReference type="GO" id="GO:0009791">
    <property type="term" value="P:post-embryonic development"/>
    <property type="evidence" value="ECO:0007669"/>
    <property type="project" value="UniProtKB-ARBA"/>
</dbReference>
<evidence type="ECO:0000256" key="8">
    <source>
        <dbReference type="PROSITE-ProRule" id="PRU00027"/>
    </source>
</evidence>
<dbReference type="AlphaFoldDB" id="A0A226E957"/>
<dbReference type="OrthoDB" id="2438421at2759"/>
<feature type="domain" description="BED-type" evidence="9">
    <location>
        <begin position="24"/>
        <end position="88"/>
    </location>
</feature>
<accession>A0A226E957</accession>
<evidence type="ECO:0000259" key="9">
    <source>
        <dbReference type="PROSITE" id="PS50808"/>
    </source>
</evidence>
<dbReference type="SUPFAM" id="SSF57667">
    <property type="entry name" value="beta-beta-alpha zinc fingers"/>
    <property type="match status" value="1"/>
</dbReference>
<evidence type="ECO:0000256" key="4">
    <source>
        <dbReference type="ARBA" id="ARBA00022833"/>
    </source>
</evidence>
<evidence type="ECO:0000313" key="11">
    <source>
        <dbReference type="Proteomes" id="UP000198287"/>
    </source>
</evidence>
<dbReference type="SUPFAM" id="SSF53098">
    <property type="entry name" value="Ribonuclease H-like"/>
    <property type="match status" value="1"/>
</dbReference>
<dbReference type="InterPro" id="IPR052035">
    <property type="entry name" value="ZnF_BED_domain_contain"/>
</dbReference>
<reference evidence="10 11" key="1">
    <citation type="submission" date="2015-12" db="EMBL/GenBank/DDBJ databases">
        <title>The genome of Folsomia candida.</title>
        <authorList>
            <person name="Faddeeva A."/>
            <person name="Derks M.F."/>
            <person name="Anvar Y."/>
            <person name="Smit S."/>
            <person name="Van Straalen N."/>
            <person name="Roelofs D."/>
        </authorList>
    </citation>
    <scope>NUCLEOTIDE SEQUENCE [LARGE SCALE GENOMIC DNA]</scope>
    <source>
        <strain evidence="10 11">VU population</strain>
        <tissue evidence="10">Whole body</tissue>
    </source>
</reference>
<dbReference type="Pfam" id="PF02892">
    <property type="entry name" value="zf-BED"/>
    <property type="match status" value="1"/>
</dbReference>
<evidence type="ECO:0000256" key="5">
    <source>
        <dbReference type="ARBA" id="ARBA00023015"/>
    </source>
</evidence>
<keyword evidence="4" id="KW-0862">Zinc</keyword>
<name>A0A226E957_FOLCA</name>
<proteinExistence type="predicted"/>
<keyword evidence="3 8" id="KW-0863">Zinc-finger</keyword>
<dbReference type="SUPFAM" id="SSF140996">
    <property type="entry name" value="Hermes dimerisation domain"/>
    <property type="match status" value="1"/>
</dbReference>
<dbReference type="PROSITE" id="PS50808">
    <property type="entry name" value="ZF_BED"/>
    <property type="match status" value="1"/>
</dbReference>
<evidence type="ECO:0000256" key="2">
    <source>
        <dbReference type="ARBA" id="ARBA00022723"/>
    </source>
</evidence>
<sequence length="572" mass="65640">MSAESTELNIALKSDKLSIILSSNPGSEVWKYFGRLANDGTLISEKSTKVYCKVCLERGILKEYSKTIGTGNLHTHLQQQHKLETKAKQQNSNIKKLTTYFDGSAKPTHKKDEKWRLSRELCLWFCQDLLPFHVVAKEGFKTFCEHYSVTTTSTSLPDETTLANSALDDVYFLTLDKVKKAVTAARDRLSLTLDCWTDNFRRISYITYTCHWIDEDWTLQQVSLGTSPFPHPHTGDAIADDILKIFQQFEITDKVFRVTTDGGANIIKALKLIGLQRNPCIAHGLHNLINKDFFGNTDENAESCKFLLEKLRKVHRSLLYKFDELCTVSSELTARHNLVETEEILQLDERFEINETEQSDDLHSVSRFTTLRRDVPTRWNSVKIMIDSFLDNKAVIQTVLERHQLYDKIISNTEIQSLVELKKCLAFFEITTDILQSSKYPSIHMALLLRAEIEDRISYKEDDPPMTEAIKTIFRENLEKRFPVTEDIVCAALLDPGMKRLTAVEQYLVKIGVSKGYESIDLTATEPPTKKQKSFDDLKSNLLKKNIPQQSRMNLSMGKSRNTWSWLTTLKI</sequence>